<dbReference type="AlphaFoldDB" id="A0A8J2QAC6"/>
<keyword evidence="3" id="KW-0647">Proteasome</keyword>
<dbReference type="Pfam" id="PF00227">
    <property type="entry name" value="Proteasome"/>
    <property type="match status" value="1"/>
</dbReference>
<dbReference type="PIRSF" id="PIRSF001213">
    <property type="entry name" value="Psome_endopept_beta"/>
    <property type="match status" value="1"/>
</dbReference>
<dbReference type="OrthoDB" id="7854943at2759"/>
<dbReference type="GO" id="GO:0005634">
    <property type="term" value="C:nucleus"/>
    <property type="evidence" value="ECO:0007669"/>
    <property type="project" value="UniProtKB-SubCell"/>
</dbReference>
<dbReference type="InterPro" id="IPR016295">
    <property type="entry name" value="Proteasome_beta4"/>
</dbReference>
<dbReference type="SUPFAM" id="SSF56235">
    <property type="entry name" value="N-terminal nucleophile aminohydrolases (Ntn hydrolases)"/>
    <property type="match status" value="1"/>
</dbReference>
<comment type="subcellular location">
    <subcellularLocation>
        <location evidence="3">Cytoplasm</location>
    </subcellularLocation>
    <subcellularLocation>
        <location evidence="3">Nucleus</location>
    </subcellularLocation>
</comment>
<name>A0A8J2QAC6_9BILA</name>
<sequence>MYPQEDLSFSEVEATVNPTCTGTSVCALAYDGGVALMSDRLVSYGKMARYRHITRQYRVNNRVIIAFGGDHADFQWLQNVIERQTCELKSHDPSADLSPKMLHGFLTSLLYYRRTRMNPLWNTLVVVGMQHQNEQLEPFIGVITSRGVAYRTKSVATGMGAMLLNQVIETEHRKNDGKLSKEQAIDILRKSLELSIYHDCVADNEFEISTVEKDGVKLGAPEFVAGNWDIAEYNCDYQ</sequence>
<keyword evidence="5" id="KW-1185">Reference proteome</keyword>
<accession>A0A8J2QAC6</accession>
<dbReference type="PANTHER" id="PTHR32194">
    <property type="entry name" value="METALLOPROTEASE TLDD"/>
    <property type="match status" value="1"/>
</dbReference>
<comment type="caution">
    <text evidence="4">The sequence shown here is derived from an EMBL/GenBank/DDBJ whole genome shotgun (WGS) entry which is preliminary data.</text>
</comment>
<comment type="subunit">
    <text evidence="2">The 26S proteasome consists of a 20S proteasome core and two 19S regulatory subunits. The 20S proteasome core is composed of 28 subunits that are arranged in four stacked rings, resulting in a barrel-shaped structure. The two end rings are each formed by seven alpha subunits, and the two central rings are each formed by seven beta subunits. The catalytic chamber with the active sites is on the inside of the barrel.</text>
</comment>
<organism evidence="4 5">
    <name type="scientific">Cercopithifilaria johnstoni</name>
    <dbReference type="NCBI Taxonomy" id="2874296"/>
    <lineage>
        <taxon>Eukaryota</taxon>
        <taxon>Metazoa</taxon>
        <taxon>Ecdysozoa</taxon>
        <taxon>Nematoda</taxon>
        <taxon>Chromadorea</taxon>
        <taxon>Rhabditida</taxon>
        <taxon>Spirurina</taxon>
        <taxon>Spiruromorpha</taxon>
        <taxon>Filarioidea</taxon>
        <taxon>Onchocercidae</taxon>
        <taxon>Cercopithifilaria</taxon>
    </lineage>
</organism>
<reference evidence="4" key="1">
    <citation type="submission" date="2021-09" db="EMBL/GenBank/DDBJ databases">
        <authorList>
            <consortium name="Pathogen Informatics"/>
        </authorList>
    </citation>
    <scope>NUCLEOTIDE SEQUENCE</scope>
</reference>
<comment type="similarity">
    <text evidence="3">Belongs to the peptidase T1B family.</text>
</comment>
<dbReference type="EMBL" id="CAKAEH010001407">
    <property type="protein sequence ID" value="CAG9535848.1"/>
    <property type="molecule type" value="Genomic_DNA"/>
</dbReference>
<dbReference type="Proteomes" id="UP000746747">
    <property type="component" value="Unassembled WGS sequence"/>
</dbReference>
<dbReference type="GO" id="GO:0051603">
    <property type="term" value="P:proteolysis involved in protein catabolic process"/>
    <property type="evidence" value="ECO:0007669"/>
    <property type="project" value="InterPro"/>
</dbReference>
<keyword evidence="1 3" id="KW-0539">Nucleus</keyword>
<gene>
    <name evidence="4" type="ORF">CJOHNSTONI_LOCUS5830</name>
</gene>
<proteinExistence type="inferred from homology"/>
<dbReference type="InterPro" id="IPR029055">
    <property type="entry name" value="Ntn_hydrolases_N"/>
</dbReference>
<evidence type="ECO:0000256" key="2">
    <source>
        <dbReference type="ARBA" id="ARBA00026071"/>
    </source>
</evidence>
<keyword evidence="3" id="KW-0963">Cytoplasm</keyword>
<dbReference type="PANTHER" id="PTHR32194:SF6">
    <property type="entry name" value="PROTEASOME SUBUNIT BETA"/>
    <property type="match status" value="1"/>
</dbReference>
<evidence type="ECO:0000256" key="1">
    <source>
        <dbReference type="ARBA" id="ARBA00023242"/>
    </source>
</evidence>
<dbReference type="Gene3D" id="3.60.20.10">
    <property type="entry name" value="Glutamine Phosphoribosylpyrophosphate, subunit 1, domain 1"/>
    <property type="match status" value="1"/>
</dbReference>
<protein>
    <recommendedName>
        <fullName evidence="3">Proteasome subunit beta</fullName>
    </recommendedName>
</protein>
<dbReference type="InterPro" id="IPR001353">
    <property type="entry name" value="Proteasome_sua/b"/>
</dbReference>
<comment type="function">
    <text evidence="3">Non-catalytic component of the proteasome.</text>
</comment>
<dbReference type="GO" id="GO:0019774">
    <property type="term" value="C:proteasome core complex, beta-subunit complex"/>
    <property type="evidence" value="ECO:0007669"/>
    <property type="project" value="UniProtKB-UniRule"/>
</dbReference>
<evidence type="ECO:0000313" key="5">
    <source>
        <dbReference type="Proteomes" id="UP000746747"/>
    </source>
</evidence>
<dbReference type="InterPro" id="IPR023333">
    <property type="entry name" value="Proteasome_suB-type"/>
</dbReference>
<dbReference type="GO" id="GO:0005737">
    <property type="term" value="C:cytoplasm"/>
    <property type="evidence" value="ECO:0007669"/>
    <property type="project" value="UniProtKB-SubCell"/>
</dbReference>
<evidence type="ECO:0000256" key="3">
    <source>
        <dbReference type="PIRNR" id="PIRNR001213"/>
    </source>
</evidence>
<evidence type="ECO:0000313" key="4">
    <source>
        <dbReference type="EMBL" id="CAG9535848.1"/>
    </source>
</evidence>